<accession>A0A0D9R3K4</accession>
<dbReference type="STRING" id="60711.ENSCSAP00000003193"/>
<keyword evidence="2" id="KW-0964">Secreted</keyword>
<dbReference type="InterPro" id="IPR006207">
    <property type="entry name" value="Cys_knot_C"/>
</dbReference>
<dbReference type="Pfam" id="PF00007">
    <property type="entry name" value="Cys_knot"/>
    <property type="match status" value="1"/>
</dbReference>
<dbReference type="eggNOG" id="KOG1216">
    <property type="taxonomic scope" value="Eukaryota"/>
</dbReference>
<comment type="caution">
    <text evidence="4">Lacks conserved residue(s) required for the propagation of feature annotation.</text>
</comment>
<dbReference type="GO" id="GO:0005102">
    <property type="term" value="F:signaling receptor binding"/>
    <property type="evidence" value="ECO:0007669"/>
    <property type="project" value="UniProtKB-ARBA"/>
</dbReference>
<evidence type="ECO:0000256" key="3">
    <source>
        <dbReference type="ARBA" id="ARBA00023157"/>
    </source>
</evidence>
<sequence>MGLSLSLQGEEMVLEPGSCCPSCRREAPEEQLPSCQLLTELRNFTKGTCYLDKVEVSYCSGYCPSSTHVMPEEPYLQSQCDCCSYRLDPESPVRILNLRCLGGHTEPVVLPVIHSCQCSSCQGGDFSKH</sequence>
<proteinExistence type="predicted"/>
<dbReference type="EMBL" id="AQIB01133869">
    <property type="status" value="NOT_ANNOTATED_CDS"/>
    <property type="molecule type" value="Genomic_DNA"/>
</dbReference>
<dbReference type="GO" id="GO:0005576">
    <property type="term" value="C:extracellular region"/>
    <property type="evidence" value="ECO:0007669"/>
    <property type="project" value="UniProtKB-SubCell"/>
</dbReference>
<reference evidence="6 7" key="1">
    <citation type="submission" date="2014-03" db="EMBL/GenBank/DDBJ databases">
        <authorList>
            <person name="Warren W."/>
            <person name="Wilson R.K."/>
        </authorList>
    </citation>
    <scope>NUCLEOTIDE SEQUENCE</scope>
</reference>
<dbReference type="AlphaFoldDB" id="A0A0D9R3K4"/>
<dbReference type="SUPFAM" id="SSF57501">
    <property type="entry name" value="Cystine-knot cytokines"/>
    <property type="match status" value="1"/>
</dbReference>
<dbReference type="Ensembl" id="ENSCSAT00000004946.1">
    <property type="protein sequence ID" value="ENSCSAP00000003193.1"/>
    <property type="gene ID" value="ENSCSAG00000006904.1"/>
</dbReference>
<name>A0A0D9R3K4_CHLSB</name>
<dbReference type="PROSITE" id="PS01225">
    <property type="entry name" value="CTCK_2"/>
    <property type="match status" value="1"/>
</dbReference>
<evidence type="ECO:0000313" key="6">
    <source>
        <dbReference type="Ensembl" id="ENSCSAP00000003193.1"/>
    </source>
</evidence>
<reference evidence="6" key="2">
    <citation type="submission" date="2025-08" db="UniProtKB">
        <authorList>
            <consortium name="Ensembl"/>
        </authorList>
    </citation>
    <scope>IDENTIFICATION</scope>
</reference>
<dbReference type="InterPro" id="IPR006208">
    <property type="entry name" value="Glyco_hormone_CN"/>
</dbReference>
<evidence type="ECO:0000256" key="4">
    <source>
        <dbReference type="PROSITE-ProRule" id="PRU00039"/>
    </source>
</evidence>
<dbReference type="Gene3D" id="2.10.90.10">
    <property type="entry name" value="Cystine-knot cytokines"/>
    <property type="match status" value="1"/>
</dbReference>
<evidence type="ECO:0000256" key="1">
    <source>
        <dbReference type="ARBA" id="ARBA00004613"/>
    </source>
</evidence>
<dbReference type="GeneTree" id="ENSGT00940000155829"/>
<feature type="domain" description="CTCK" evidence="5">
    <location>
        <begin position="23"/>
        <end position="122"/>
    </location>
</feature>
<keyword evidence="3" id="KW-1015">Disulfide bond</keyword>
<dbReference type="Bgee" id="ENSCSAG00000006904">
    <property type="expression patterns" value="Expressed in blood and 3 other cell types or tissues"/>
</dbReference>
<keyword evidence="7" id="KW-1185">Reference proteome</keyword>
<comment type="subcellular location">
    <subcellularLocation>
        <location evidence="1">Secreted</location>
    </subcellularLocation>
</comment>
<reference evidence="6" key="3">
    <citation type="submission" date="2025-09" db="UniProtKB">
        <authorList>
            <consortium name="Ensembl"/>
        </authorList>
    </citation>
    <scope>IDENTIFICATION</scope>
</reference>
<organism evidence="6 7">
    <name type="scientific">Chlorocebus sabaeus</name>
    <name type="common">Green monkey</name>
    <name type="synonym">Simia sabaea</name>
    <dbReference type="NCBI Taxonomy" id="60711"/>
    <lineage>
        <taxon>Eukaryota</taxon>
        <taxon>Metazoa</taxon>
        <taxon>Chordata</taxon>
        <taxon>Craniata</taxon>
        <taxon>Vertebrata</taxon>
        <taxon>Euteleostomi</taxon>
        <taxon>Mammalia</taxon>
        <taxon>Eutheria</taxon>
        <taxon>Euarchontoglires</taxon>
        <taxon>Primates</taxon>
        <taxon>Haplorrhini</taxon>
        <taxon>Catarrhini</taxon>
        <taxon>Cercopithecidae</taxon>
        <taxon>Cercopithecinae</taxon>
        <taxon>Chlorocebus</taxon>
    </lineage>
</organism>
<dbReference type="Proteomes" id="UP000029965">
    <property type="component" value="Chromosome 21"/>
</dbReference>
<dbReference type="InterPro" id="IPR029034">
    <property type="entry name" value="Cystine-knot_cytokine"/>
</dbReference>
<evidence type="ECO:0000259" key="5">
    <source>
        <dbReference type="PROSITE" id="PS01225"/>
    </source>
</evidence>
<evidence type="ECO:0000256" key="2">
    <source>
        <dbReference type="ARBA" id="ARBA00022525"/>
    </source>
</evidence>
<protein>
    <recommendedName>
        <fullName evidence="5">CTCK domain-containing protein</fullName>
    </recommendedName>
</protein>
<evidence type="ECO:0000313" key="7">
    <source>
        <dbReference type="Proteomes" id="UP000029965"/>
    </source>
</evidence>